<evidence type="ECO:0000313" key="1">
    <source>
        <dbReference type="EMBL" id="MFD0804051.1"/>
    </source>
</evidence>
<dbReference type="Proteomes" id="UP001596956">
    <property type="component" value="Unassembled WGS sequence"/>
</dbReference>
<reference evidence="2" key="1">
    <citation type="journal article" date="2019" name="Int. J. Syst. Evol. Microbiol.">
        <title>The Global Catalogue of Microorganisms (GCM) 10K type strain sequencing project: providing services to taxonomists for standard genome sequencing and annotation.</title>
        <authorList>
            <consortium name="The Broad Institute Genomics Platform"/>
            <consortium name="The Broad Institute Genome Sequencing Center for Infectious Disease"/>
            <person name="Wu L."/>
            <person name="Ma J."/>
        </authorList>
    </citation>
    <scope>NUCLEOTIDE SEQUENCE [LARGE SCALE GENOMIC DNA]</scope>
    <source>
        <strain evidence="2">CCUG 63369</strain>
    </source>
</reference>
<dbReference type="EMBL" id="JBHTHR010001313">
    <property type="protein sequence ID" value="MFD0804051.1"/>
    <property type="molecule type" value="Genomic_DNA"/>
</dbReference>
<accession>A0ABW3BMK0</accession>
<organism evidence="1 2">
    <name type="scientific">Streptomonospora algeriensis</name>
    <dbReference type="NCBI Taxonomy" id="995084"/>
    <lineage>
        <taxon>Bacteria</taxon>
        <taxon>Bacillati</taxon>
        <taxon>Actinomycetota</taxon>
        <taxon>Actinomycetes</taxon>
        <taxon>Streptosporangiales</taxon>
        <taxon>Nocardiopsidaceae</taxon>
        <taxon>Streptomonospora</taxon>
    </lineage>
</organism>
<keyword evidence="2" id="KW-1185">Reference proteome</keyword>
<evidence type="ECO:0000313" key="2">
    <source>
        <dbReference type="Proteomes" id="UP001596956"/>
    </source>
</evidence>
<sequence>MLTAWLDWHRSTVWQKRAGPTAGLAADSGGQNRLAPAVERVRRVRGAAAGRARALSARCPRC</sequence>
<feature type="non-terminal residue" evidence="1">
    <location>
        <position position="62"/>
    </location>
</feature>
<comment type="caution">
    <text evidence="1">The sequence shown here is derived from an EMBL/GenBank/DDBJ whole genome shotgun (WGS) entry which is preliminary data.</text>
</comment>
<gene>
    <name evidence="1" type="ORF">ACFQZU_22425</name>
</gene>
<proteinExistence type="predicted"/>
<protein>
    <submittedName>
        <fullName evidence="1">Uncharacterized protein</fullName>
    </submittedName>
</protein>
<name>A0ABW3BMK0_9ACTN</name>